<evidence type="ECO:0000256" key="1">
    <source>
        <dbReference type="SAM" id="MobiDB-lite"/>
    </source>
</evidence>
<proteinExistence type="predicted"/>
<keyword evidence="2" id="KW-0732">Signal</keyword>
<dbReference type="Proteomes" id="UP000545507">
    <property type="component" value="Unassembled WGS sequence"/>
</dbReference>
<dbReference type="InterPro" id="IPR021333">
    <property type="entry name" value="DUF2946"/>
</dbReference>
<feature type="region of interest" description="Disordered" evidence="1">
    <location>
        <begin position="103"/>
        <end position="129"/>
    </location>
</feature>
<comment type="caution">
    <text evidence="3">The sequence shown here is derived from an EMBL/GenBank/DDBJ whole genome shotgun (WGS) entry which is preliminary data.</text>
</comment>
<sequence>MSTRLMRALARGLLAAMLLAVLAPAVSRALASTRVVGDWVELCTSQGMHWVQLTADGVAAEPASADDLLHALDDCGHCALAAERFAPLLPALPVVPAADGTWATPRHQAATQHDLAAPSPGARGPPLLS</sequence>
<feature type="chain" id="PRO_5030705006" evidence="2">
    <location>
        <begin position="32"/>
        <end position="129"/>
    </location>
</feature>
<organism evidence="3 4">
    <name type="scientific">Hydrogenophaga aromaticivorans</name>
    <dbReference type="NCBI Taxonomy" id="2610898"/>
    <lineage>
        <taxon>Bacteria</taxon>
        <taxon>Pseudomonadati</taxon>
        <taxon>Pseudomonadota</taxon>
        <taxon>Betaproteobacteria</taxon>
        <taxon>Burkholderiales</taxon>
        <taxon>Comamonadaceae</taxon>
        <taxon>Hydrogenophaga</taxon>
    </lineage>
</organism>
<evidence type="ECO:0000313" key="3">
    <source>
        <dbReference type="EMBL" id="NWF43663.1"/>
    </source>
</evidence>
<reference evidence="3 4" key="1">
    <citation type="submission" date="2019-09" db="EMBL/GenBank/DDBJ databases">
        <title>Hydrogenophaga aromatica sp. nov., isolated from a para-xylene-degrading enrichment culture.</title>
        <authorList>
            <person name="Tancsics A."/>
            <person name="Banerjee S."/>
        </authorList>
    </citation>
    <scope>NUCLEOTIDE SEQUENCE [LARGE SCALE GENOMIC DNA]</scope>
    <source>
        <strain evidence="3 4">D2P1</strain>
    </source>
</reference>
<keyword evidence="4" id="KW-1185">Reference proteome</keyword>
<evidence type="ECO:0000256" key="2">
    <source>
        <dbReference type="SAM" id="SignalP"/>
    </source>
</evidence>
<accession>A0A7Y8KW69</accession>
<gene>
    <name evidence="3" type="ORF">F3K02_00075</name>
</gene>
<name>A0A7Y8KW69_9BURK</name>
<evidence type="ECO:0000313" key="4">
    <source>
        <dbReference type="Proteomes" id="UP000545507"/>
    </source>
</evidence>
<protein>
    <submittedName>
        <fullName evidence="3">DUF2946 domain-containing protein</fullName>
    </submittedName>
</protein>
<dbReference type="EMBL" id="VYGV01000001">
    <property type="protein sequence ID" value="NWF43663.1"/>
    <property type="molecule type" value="Genomic_DNA"/>
</dbReference>
<dbReference type="AlphaFoldDB" id="A0A7Y8KW69"/>
<dbReference type="Pfam" id="PF11162">
    <property type="entry name" value="DUF2946"/>
    <property type="match status" value="1"/>
</dbReference>
<dbReference type="RefSeq" id="WP_177131892.1">
    <property type="nucleotide sequence ID" value="NZ_VYGV01000001.1"/>
</dbReference>
<feature type="signal peptide" evidence="2">
    <location>
        <begin position="1"/>
        <end position="31"/>
    </location>
</feature>